<dbReference type="Gene3D" id="3.40.30.10">
    <property type="entry name" value="Glutaredoxin"/>
    <property type="match status" value="1"/>
</dbReference>
<dbReference type="Pfam" id="PF21352">
    <property type="entry name" value="Zn_ribbon_Thio2"/>
    <property type="match status" value="1"/>
</dbReference>
<name>A0A4Y8WII5_9VIBR</name>
<dbReference type="OrthoDB" id="9790390at2"/>
<dbReference type="PANTHER" id="PTHR45663:SF40">
    <property type="entry name" value="THIOREDOXIN 2"/>
    <property type="match status" value="1"/>
</dbReference>
<evidence type="ECO:0000256" key="5">
    <source>
        <dbReference type="ARBA" id="ARBA00023284"/>
    </source>
</evidence>
<proteinExistence type="inferred from homology"/>
<dbReference type="FunFam" id="3.40.30.10:FF:000001">
    <property type="entry name" value="Thioredoxin"/>
    <property type="match status" value="1"/>
</dbReference>
<dbReference type="EMBL" id="SATR01000005">
    <property type="protein sequence ID" value="TFH92624.1"/>
    <property type="molecule type" value="Genomic_DNA"/>
</dbReference>
<evidence type="ECO:0000313" key="9">
    <source>
        <dbReference type="Proteomes" id="UP000297753"/>
    </source>
</evidence>
<dbReference type="NCBIfam" id="TIGR01068">
    <property type="entry name" value="thioredoxin"/>
    <property type="match status" value="1"/>
</dbReference>
<reference evidence="8 9" key="1">
    <citation type="submission" date="2019-01" db="EMBL/GenBank/DDBJ databases">
        <title>Vibrio BEI176 sp. nov, a marine bacterium isolated from China: eastern marignal seas.</title>
        <authorList>
            <person name="Li B."/>
        </authorList>
    </citation>
    <scope>NUCLEOTIDE SEQUENCE [LARGE SCALE GENOMIC DNA]</scope>
    <source>
        <strain evidence="8 9">BEI176</strain>
    </source>
</reference>
<dbReference type="SUPFAM" id="SSF52833">
    <property type="entry name" value="Thioredoxin-like"/>
    <property type="match status" value="1"/>
</dbReference>
<keyword evidence="4" id="KW-1015">Disulfide bond</keyword>
<sequence>MSTFNTRCPSCSGVNRVPTERISESPNCGKCQSSLLDGAPIEGTESNFDAILNSPVPVVVDFWATWCNPCVGFAPVFSDVAAERAKNVRFVKIDTEAQQNLAAKYQIRSIPTVMVFKNGKRVDVINGALPKGQFDQWLNQALLK</sequence>
<dbReference type="Proteomes" id="UP000297753">
    <property type="component" value="Unassembled WGS sequence"/>
</dbReference>
<evidence type="ECO:0000259" key="7">
    <source>
        <dbReference type="PROSITE" id="PS51352"/>
    </source>
</evidence>
<accession>A0A4Y8WII5</accession>
<feature type="domain" description="Thioredoxin" evidence="7">
    <location>
        <begin position="33"/>
        <end position="143"/>
    </location>
</feature>
<dbReference type="RefSeq" id="WP_134834551.1">
    <property type="nucleotide sequence ID" value="NZ_SATR01000005.1"/>
</dbReference>
<dbReference type="NCBIfam" id="NF008229">
    <property type="entry name" value="PRK10996.1"/>
    <property type="match status" value="1"/>
</dbReference>
<protein>
    <recommendedName>
        <fullName evidence="6">Thioredoxin</fullName>
    </recommendedName>
</protein>
<evidence type="ECO:0000256" key="1">
    <source>
        <dbReference type="ARBA" id="ARBA00008987"/>
    </source>
</evidence>
<evidence type="ECO:0000256" key="4">
    <source>
        <dbReference type="ARBA" id="ARBA00023157"/>
    </source>
</evidence>
<evidence type="ECO:0000313" key="8">
    <source>
        <dbReference type="EMBL" id="TFH92624.1"/>
    </source>
</evidence>
<dbReference type="InterPro" id="IPR036249">
    <property type="entry name" value="Thioredoxin-like_sf"/>
</dbReference>
<dbReference type="PANTHER" id="PTHR45663">
    <property type="entry name" value="GEO12009P1"/>
    <property type="match status" value="1"/>
</dbReference>
<evidence type="ECO:0000256" key="2">
    <source>
        <dbReference type="ARBA" id="ARBA00022448"/>
    </source>
</evidence>
<keyword evidence="2" id="KW-0813">Transport</keyword>
<dbReference type="Pfam" id="PF00085">
    <property type="entry name" value="Thioredoxin"/>
    <property type="match status" value="1"/>
</dbReference>
<keyword evidence="3" id="KW-0249">Electron transport</keyword>
<organism evidence="8 9">
    <name type="scientific">Vibrio ouci</name>
    <dbReference type="NCBI Taxonomy" id="2499078"/>
    <lineage>
        <taxon>Bacteria</taxon>
        <taxon>Pseudomonadati</taxon>
        <taxon>Pseudomonadota</taxon>
        <taxon>Gammaproteobacteria</taxon>
        <taxon>Vibrionales</taxon>
        <taxon>Vibrionaceae</taxon>
        <taxon>Vibrio</taxon>
    </lineage>
</organism>
<keyword evidence="9" id="KW-1185">Reference proteome</keyword>
<comment type="similarity">
    <text evidence="1">Belongs to the thioredoxin family.</text>
</comment>
<dbReference type="Gene3D" id="2.30.30.380">
    <property type="entry name" value="Zn-finger domain of Sec23/24"/>
    <property type="match status" value="1"/>
</dbReference>
<keyword evidence="5" id="KW-0676">Redox-active center</keyword>
<dbReference type="GO" id="GO:0015035">
    <property type="term" value="F:protein-disulfide reductase activity"/>
    <property type="evidence" value="ECO:0007669"/>
    <property type="project" value="UniProtKB-UniRule"/>
</dbReference>
<dbReference type="PROSITE" id="PS51352">
    <property type="entry name" value="THIOREDOXIN_2"/>
    <property type="match status" value="1"/>
</dbReference>
<dbReference type="GO" id="GO:0005829">
    <property type="term" value="C:cytosol"/>
    <property type="evidence" value="ECO:0007669"/>
    <property type="project" value="TreeGrafter"/>
</dbReference>
<gene>
    <name evidence="8" type="primary">trxC</name>
    <name evidence="8" type="ORF">ELS82_05375</name>
</gene>
<dbReference type="PRINTS" id="PR00421">
    <property type="entry name" value="THIOREDOXIN"/>
</dbReference>
<dbReference type="InterPro" id="IPR049299">
    <property type="entry name" value="Thio2_N"/>
</dbReference>
<comment type="caution">
    <text evidence="8">The sequence shown here is derived from an EMBL/GenBank/DDBJ whole genome shotgun (WGS) entry which is preliminary data.</text>
</comment>
<evidence type="ECO:0000256" key="3">
    <source>
        <dbReference type="ARBA" id="ARBA00022982"/>
    </source>
</evidence>
<dbReference type="CDD" id="cd02947">
    <property type="entry name" value="TRX_family"/>
    <property type="match status" value="1"/>
</dbReference>
<evidence type="ECO:0000256" key="6">
    <source>
        <dbReference type="NCBIfam" id="TIGR01068"/>
    </source>
</evidence>
<dbReference type="AlphaFoldDB" id="A0A4Y8WII5"/>
<dbReference type="InterPro" id="IPR005746">
    <property type="entry name" value="Thioredoxin"/>
</dbReference>
<dbReference type="InterPro" id="IPR013766">
    <property type="entry name" value="Thioredoxin_domain"/>
</dbReference>